<accession>A0ABX3M5S7</accession>
<reference evidence="2 3" key="1">
    <citation type="submission" date="2015-12" db="EMBL/GenBank/DDBJ databases">
        <authorList>
            <person name="Bansal K."/>
            <person name="Midha S."/>
            <person name="Patil P.B."/>
        </authorList>
    </citation>
    <scope>NUCLEOTIDE SEQUENCE [LARGE SCALE GENOMIC DNA]</scope>
    <source>
        <strain evidence="2 3">LMG558</strain>
    </source>
</reference>
<feature type="region of interest" description="Disordered" evidence="1">
    <location>
        <begin position="95"/>
        <end position="124"/>
    </location>
</feature>
<proteinExistence type="predicted"/>
<dbReference type="Proteomes" id="UP000191089">
    <property type="component" value="Unassembled WGS sequence"/>
</dbReference>
<keyword evidence="3" id="KW-1185">Reference proteome</keyword>
<dbReference type="RefSeq" id="WP_078562346.1">
    <property type="nucleotide sequence ID" value="NZ_LOKQ01000303.1"/>
</dbReference>
<comment type="caution">
    <text evidence="2">The sequence shown here is derived from an EMBL/GenBank/DDBJ whole genome shotgun (WGS) entry which is preliminary data.</text>
</comment>
<evidence type="ECO:0000313" key="2">
    <source>
        <dbReference type="EMBL" id="OOX08685.1"/>
    </source>
</evidence>
<evidence type="ECO:0000313" key="3">
    <source>
        <dbReference type="Proteomes" id="UP000191089"/>
    </source>
</evidence>
<dbReference type="EMBL" id="LOKQ01000303">
    <property type="protein sequence ID" value="OOX08685.1"/>
    <property type="molecule type" value="Genomic_DNA"/>
</dbReference>
<gene>
    <name evidence="2" type="ORF">Xcaj_18480</name>
</gene>
<name>A0ABX3M5S7_9XANT</name>
<evidence type="ECO:0000256" key="1">
    <source>
        <dbReference type="SAM" id="MobiDB-lite"/>
    </source>
</evidence>
<protein>
    <submittedName>
        <fullName evidence="2">Uncharacterized protein</fullName>
    </submittedName>
</protein>
<sequence>MTTLATIVPADTVSAEHPSLTAGTRVLVGGQELNGVSEIILHAEPSDVWRAEIHCHVHMNGVSVLAEVLAQQAEEQPTQQDRIEQKLDALLNALADDVEEAEEPAHTLDGELSGGERDQSMSLD</sequence>
<organism evidence="2 3">
    <name type="scientific">Xanthomonas axonopodis pv. cajani</name>
    <dbReference type="NCBI Taxonomy" id="487827"/>
    <lineage>
        <taxon>Bacteria</taxon>
        <taxon>Pseudomonadati</taxon>
        <taxon>Pseudomonadota</taxon>
        <taxon>Gammaproteobacteria</taxon>
        <taxon>Lysobacterales</taxon>
        <taxon>Lysobacteraceae</taxon>
        <taxon>Xanthomonas</taxon>
    </lineage>
</organism>
<feature type="compositionally biased region" description="Basic and acidic residues" evidence="1">
    <location>
        <begin position="103"/>
        <end position="124"/>
    </location>
</feature>